<dbReference type="EMBL" id="CAUYUJ010016937">
    <property type="protein sequence ID" value="CAK0870212.1"/>
    <property type="molecule type" value="Genomic_DNA"/>
</dbReference>
<dbReference type="PROSITE" id="PS01358">
    <property type="entry name" value="ZF_RANBP2_1"/>
    <property type="match status" value="1"/>
</dbReference>
<dbReference type="Proteomes" id="UP001189429">
    <property type="component" value="Unassembled WGS sequence"/>
</dbReference>
<accession>A0ABN9VB63</accession>
<comment type="caution">
    <text evidence="7">The sequence shown here is derived from an EMBL/GenBank/DDBJ whole genome shotgun (WGS) entry which is preliminary data.</text>
</comment>
<dbReference type="PROSITE" id="PS50157">
    <property type="entry name" value="ZINC_FINGER_C2H2_2"/>
    <property type="match status" value="1"/>
</dbReference>
<dbReference type="InterPro" id="IPR036691">
    <property type="entry name" value="Endo/exonu/phosph_ase_sf"/>
</dbReference>
<protein>
    <recommendedName>
        <fullName evidence="6">C2H2-type domain-containing protein</fullName>
    </recommendedName>
</protein>
<feature type="compositionally biased region" description="Low complexity" evidence="5">
    <location>
        <begin position="275"/>
        <end position="285"/>
    </location>
</feature>
<dbReference type="SUPFAM" id="SSF56219">
    <property type="entry name" value="DNase I-like"/>
    <property type="match status" value="1"/>
</dbReference>
<dbReference type="PANTHER" id="PTHR47027">
    <property type="entry name" value="REVERSE TRANSCRIPTASE DOMAIN-CONTAINING PROTEIN"/>
    <property type="match status" value="1"/>
</dbReference>
<keyword evidence="8" id="KW-1185">Reference proteome</keyword>
<evidence type="ECO:0000256" key="1">
    <source>
        <dbReference type="ARBA" id="ARBA00022723"/>
    </source>
</evidence>
<feature type="region of interest" description="Disordered" evidence="5">
    <location>
        <begin position="36"/>
        <end position="69"/>
    </location>
</feature>
<evidence type="ECO:0000313" key="7">
    <source>
        <dbReference type="EMBL" id="CAK0870212.1"/>
    </source>
</evidence>
<proteinExistence type="predicted"/>
<feature type="domain" description="C2H2-type" evidence="6">
    <location>
        <begin position="1496"/>
        <end position="1524"/>
    </location>
</feature>
<keyword evidence="1" id="KW-0479">Metal-binding</keyword>
<name>A0ABN9VB63_9DINO</name>
<evidence type="ECO:0000256" key="5">
    <source>
        <dbReference type="SAM" id="MobiDB-lite"/>
    </source>
</evidence>
<evidence type="ECO:0000256" key="2">
    <source>
        <dbReference type="ARBA" id="ARBA00022771"/>
    </source>
</evidence>
<feature type="compositionally biased region" description="Low complexity" evidence="5">
    <location>
        <begin position="724"/>
        <end position="735"/>
    </location>
</feature>
<dbReference type="Gene3D" id="3.60.10.10">
    <property type="entry name" value="Endonuclease/exonuclease/phosphatase"/>
    <property type="match status" value="1"/>
</dbReference>
<feature type="region of interest" description="Disordered" evidence="5">
    <location>
        <begin position="265"/>
        <end position="309"/>
    </location>
</feature>
<dbReference type="PANTHER" id="PTHR47027:SF20">
    <property type="entry name" value="REVERSE TRANSCRIPTASE-LIKE PROTEIN WITH RNA-DIRECTED DNA POLYMERASE DOMAIN"/>
    <property type="match status" value="1"/>
</dbReference>
<evidence type="ECO:0000256" key="4">
    <source>
        <dbReference type="PROSITE-ProRule" id="PRU00042"/>
    </source>
</evidence>
<keyword evidence="3" id="KW-0862">Zinc</keyword>
<gene>
    <name evidence="7" type="ORF">PCOR1329_LOCUS56373</name>
</gene>
<feature type="region of interest" description="Disordered" evidence="5">
    <location>
        <begin position="724"/>
        <end position="744"/>
    </location>
</feature>
<reference evidence="7" key="1">
    <citation type="submission" date="2023-10" db="EMBL/GenBank/DDBJ databases">
        <authorList>
            <person name="Chen Y."/>
            <person name="Shah S."/>
            <person name="Dougan E. K."/>
            <person name="Thang M."/>
            <person name="Chan C."/>
        </authorList>
    </citation>
    <scope>NUCLEOTIDE SEQUENCE [LARGE SCALE GENOMIC DNA]</scope>
</reference>
<feature type="non-terminal residue" evidence="7">
    <location>
        <position position="1"/>
    </location>
</feature>
<sequence>GHDSHAWWWQCGACSSWNQVAAKKCKRCGMNKSWAQAANPGSGITASSGRGAGEPPPCPSHTAPPAAVSPMVAQDKASTRAKHVANVRHIEAALAALPDGDPAFASARATLQAQLNTEKKAITSTKSVAAQIEGCQQAILRSQARATKLQTTIDESVKELKSEDEHATSLKEEFASLEAQLAAGAAATPADSIQSATAALTGMIIDMMASPAVPPEHVQQAQNQVKVLLEGVQQIAAAARSMYSPAAAAALAQEDEIMGTSLTPAVRPRSSTESGAATGAAPTPANGRKPLRAKTASAEAPQYGHANLPDVSGDPAVDITLNTSKSATTQYLCVATAYVRTLNNGKHGEDCMTSAGVAALGRAQLLELQFASAGADIICIQEGCSPAAQVKSGIHYSMLIVAADVGQFGVQIWRKYDLKHKVIFAHEVSPRLAIQVATLANGATVSVLSAHAPIEAAPDPAKRSFWDSMGHRVSWLRFRWPSTYLIIGIDANARVGSVPTDCVGQCMPSVDNHNGSLLRQFLGEAGPGIRALNTFAGGDYTWRSAHQTTARIDYILSGADAPWEGAPPRVLDDVELATSACEDHRAVLATVAVAGAAGDIQPKPAMKLSVNRANLLDPKCVQAFQDSLWSAVPEVTGMPDADTKLEGAIQAVSNAATKAFGHAPTVPRQPWIIQRTWELLRPLPMLRRAMFDMKRLVNKQLMNYAWLAWRSLFSRSFMPADTQAQTMTATAQRTAQPHRPRAESVTFTSASLAESGAAALQGADGPTCAGTDAEKTRSTPAAGSRGSRSRSDQPDCAGWRARAEAAAVRRTAVKLHLAVQQRWQGLSEAHRAIRGMVMDDKRQLMHDMAWKAACANEHNDSKESCRIVRLLGGFKPQAIEAIANKDGSLVKTPAERADRWIEHFTELFAGYTLSSWKDAKTVHPGPYATGAFNPTLTEVDAKIQALGADKAQGPDGLPPGVIKAGGCPKAVHVHSIVHDMVVTRSWPARWKGGRMATPWKRKGSPKECNDHRGLLVADSMAKIPAGLLKDEIMPAAIEKLPETQFGGKPGGGTDFPPRALTLLTEFADAHSMFRRIIFFDLTQAFDRVIREIVYGWPPCSGHCWARDAARAGYLRQRALPIRAAAKVVPHIDKHGSVFERWNINPAVIALTQNLHDRAWFAVERGCKLGGLIFCCVCEEALAAMRSGLKTAGITLVLKTSKGAPFWTSAKQGDTVNLTAEVTYVDDEAVVIVARSSTQLRRAIGAVITLCANVFAEFGLRINWKKGKSETIVRCRGPGAAKVIEELRSEHGLRIPLDYGATAMRVVDGYQHLGGVISAGGSMVPEARQRASSAMSAYSPIAAKVFSSVVIGNAVKLHLLHSLVVSTLPCNVAIWTMSTAAPTQIHGPYMRALRRIADDVKAGHAPAFSDLAVRRRPQAPSIDCLVLRKRLRYYHRVVTHQPSAAWAFMQARPRGRPLPHVAQLIAELDLFRRIAPELDAMPGCTVAPGMWFSRMRFRCDSCDRNSPSNKALLKHKRIAHKQVAPIKAFTDDPGVCPACKTNFLERHRVIRRVTDRRRPACRNQITSTLPAQRPELAAEWEARDNERVRLARRAGSTHILAAGHAVTAA</sequence>
<feature type="region of interest" description="Disordered" evidence="5">
    <location>
        <begin position="756"/>
        <end position="798"/>
    </location>
</feature>
<dbReference type="InterPro" id="IPR001876">
    <property type="entry name" value="Znf_RanBP2"/>
</dbReference>
<evidence type="ECO:0000256" key="3">
    <source>
        <dbReference type="ARBA" id="ARBA00022833"/>
    </source>
</evidence>
<organism evidence="7 8">
    <name type="scientific">Prorocentrum cordatum</name>
    <dbReference type="NCBI Taxonomy" id="2364126"/>
    <lineage>
        <taxon>Eukaryota</taxon>
        <taxon>Sar</taxon>
        <taxon>Alveolata</taxon>
        <taxon>Dinophyceae</taxon>
        <taxon>Prorocentrales</taxon>
        <taxon>Prorocentraceae</taxon>
        <taxon>Prorocentrum</taxon>
    </lineage>
</organism>
<feature type="non-terminal residue" evidence="7">
    <location>
        <position position="1608"/>
    </location>
</feature>
<evidence type="ECO:0000259" key="6">
    <source>
        <dbReference type="PROSITE" id="PS50157"/>
    </source>
</evidence>
<evidence type="ECO:0000313" key="8">
    <source>
        <dbReference type="Proteomes" id="UP001189429"/>
    </source>
</evidence>
<keyword evidence="2 4" id="KW-0863">Zinc-finger</keyword>
<dbReference type="InterPro" id="IPR013087">
    <property type="entry name" value="Znf_C2H2_type"/>
</dbReference>